<evidence type="ECO:0000313" key="2">
    <source>
        <dbReference type="EMBL" id="SFP95067.1"/>
    </source>
</evidence>
<evidence type="ECO:0000259" key="1">
    <source>
        <dbReference type="Pfam" id="PF19089"/>
    </source>
</evidence>
<protein>
    <recommendedName>
        <fullName evidence="1">DUF5777 domain-containing protein</fullName>
    </recommendedName>
</protein>
<dbReference type="OrthoDB" id="1117410at2"/>
<keyword evidence="3" id="KW-1185">Reference proteome</keyword>
<dbReference type="InterPro" id="IPR045916">
    <property type="entry name" value="DUF5777"/>
</dbReference>
<organism evidence="2 3">
    <name type="scientific">Pseudarcicella hirudinis</name>
    <dbReference type="NCBI Taxonomy" id="1079859"/>
    <lineage>
        <taxon>Bacteria</taxon>
        <taxon>Pseudomonadati</taxon>
        <taxon>Bacteroidota</taxon>
        <taxon>Cytophagia</taxon>
        <taxon>Cytophagales</taxon>
        <taxon>Flectobacillaceae</taxon>
        <taxon>Pseudarcicella</taxon>
    </lineage>
</organism>
<dbReference type="RefSeq" id="WP_092017826.1">
    <property type="nucleotide sequence ID" value="NZ_FOXH01000007.1"/>
</dbReference>
<feature type="domain" description="DUF5777" evidence="1">
    <location>
        <begin position="40"/>
        <end position="282"/>
    </location>
</feature>
<gene>
    <name evidence="2" type="ORF">SAMN04515674_107206</name>
</gene>
<reference evidence="2 3" key="1">
    <citation type="submission" date="2016-10" db="EMBL/GenBank/DDBJ databases">
        <authorList>
            <person name="de Groot N.N."/>
        </authorList>
    </citation>
    <scope>NUCLEOTIDE SEQUENCE [LARGE SCALE GENOMIC DNA]</scope>
    <source>
        <strain evidence="3">E92,LMG 26720,CCM 7988</strain>
    </source>
</reference>
<dbReference type="STRING" id="1079859.SAMN04515674_107206"/>
<accession>A0A1I5UJ51</accession>
<dbReference type="AlphaFoldDB" id="A0A1I5UJ51"/>
<dbReference type="Pfam" id="PF19089">
    <property type="entry name" value="DUF5777"/>
    <property type="match status" value="1"/>
</dbReference>
<proteinExistence type="predicted"/>
<dbReference type="EMBL" id="FOXH01000007">
    <property type="protein sequence ID" value="SFP95067.1"/>
    <property type="molecule type" value="Genomic_DNA"/>
</dbReference>
<name>A0A1I5UJ51_9BACT</name>
<sequence>MKKILYILMLFLISGRIVAQTDLLNMIPKDTVPVYVTSTFKATRIINGQSVETTPSHHLDYRISHRFGTLNSGSYQFFGLDQGYIYMGFDYGINKDWMVGVGRSSEQKMINLYSKLRVLRQRKEGMPISLTLMGEGFADMLNYPESDQRTTLSKYSYLAQVLIARRFNDRLSLQFMPTFLYRNRNNVHGENNGVTALGIAGRYKLTKRTAFVAEYYAVLPNQIDKKYNNSLSFGFDIETGGHVFSLHLTNSIGMVEKQFLAETTGSWGNGDIHFGFNLGRSFGLGKKYRTNYKVQD</sequence>
<dbReference type="Proteomes" id="UP000199306">
    <property type="component" value="Unassembled WGS sequence"/>
</dbReference>
<evidence type="ECO:0000313" key="3">
    <source>
        <dbReference type="Proteomes" id="UP000199306"/>
    </source>
</evidence>